<dbReference type="RefSeq" id="XP_043016762.1">
    <property type="nucleotide sequence ID" value="XM_043148048.1"/>
</dbReference>
<dbReference type="AlphaFoldDB" id="A0A9P7V4Y7"/>
<accession>A0A9P7V4Y7</accession>
<dbReference type="KEGG" id="more:E1B28_002065"/>
<dbReference type="GeneID" id="66071141"/>
<comment type="caution">
    <text evidence="1">The sequence shown here is derived from an EMBL/GenBank/DDBJ whole genome shotgun (WGS) entry which is preliminary data.</text>
</comment>
<dbReference type="Proteomes" id="UP001049176">
    <property type="component" value="Chromosome 1"/>
</dbReference>
<proteinExistence type="predicted"/>
<sequence>MMNRMPIENRDTGPDPFTVLAWPSTTIPPRFAEKPTDAIYDTVKIVNLCPF</sequence>
<organism evidence="1 2">
    <name type="scientific">Marasmius oreades</name>
    <name type="common">fairy-ring Marasmius</name>
    <dbReference type="NCBI Taxonomy" id="181124"/>
    <lineage>
        <taxon>Eukaryota</taxon>
        <taxon>Fungi</taxon>
        <taxon>Dikarya</taxon>
        <taxon>Basidiomycota</taxon>
        <taxon>Agaricomycotina</taxon>
        <taxon>Agaricomycetes</taxon>
        <taxon>Agaricomycetidae</taxon>
        <taxon>Agaricales</taxon>
        <taxon>Marasmiineae</taxon>
        <taxon>Marasmiaceae</taxon>
        <taxon>Marasmius</taxon>
    </lineage>
</organism>
<keyword evidence="2" id="KW-1185">Reference proteome</keyword>
<name>A0A9P7V4Y7_9AGAR</name>
<evidence type="ECO:0000313" key="2">
    <source>
        <dbReference type="Proteomes" id="UP001049176"/>
    </source>
</evidence>
<reference evidence="1" key="1">
    <citation type="journal article" date="2021" name="Genome Biol. Evol.">
        <title>The assembled and annotated genome of the fairy-ring fungus Marasmius oreades.</title>
        <authorList>
            <person name="Hiltunen M."/>
            <person name="Ament-Velasquez S.L."/>
            <person name="Johannesson H."/>
        </authorList>
    </citation>
    <scope>NUCLEOTIDE SEQUENCE</scope>
    <source>
        <strain evidence="1">03SP1</strain>
    </source>
</reference>
<dbReference type="EMBL" id="CM032181">
    <property type="protein sequence ID" value="KAG7100292.1"/>
    <property type="molecule type" value="Genomic_DNA"/>
</dbReference>
<evidence type="ECO:0000313" key="1">
    <source>
        <dbReference type="EMBL" id="KAG7100292.1"/>
    </source>
</evidence>
<gene>
    <name evidence="1" type="ORF">E1B28_002065</name>
</gene>
<protein>
    <submittedName>
        <fullName evidence="1">Uncharacterized protein</fullName>
    </submittedName>
</protein>